<sequence>MKDKVGVRMKIAVVTDSTCYLSAEEVERYHIHVVPIPVIIDGRSYDEDVDITTSEFYDRLRNSKSFPSTSQPPLGEMINLYDQLADEGYDAVISIHLASTISGFVNQLKTLAPTIDNIRVIPYDSQITVKLMGYLAIEAAKMAADGAEPEAIIARMDDLRSTIGEYFVVDDLQNLVRGGRLSNASAFIGSVLRIKPLLTFDDDTHEIVAFEKVRSRKKALARVEDLFVQAQSQVDYPLRALMINANDPEAGQTWADKIATQYPEIPVEQSYFGPVIGAHLGEKALALAWMKDFERA</sequence>
<evidence type="ECO:0000256" key="2">
    <source>
        <dbReference type="ARBA" id="ARBA00023121"/>
    </source>
</evidence>
<reference evidence="3 4" key="1">
    <citation type="journal article" date="2013" name="PLoS ONE">
        <title>Genomic Analysis by Deep Sequencing of the Probiotic Lactobacillus brevis KB290 Harboring Nine Plasmids Reveals Genomic Stability.</title>
        <authorList>
            <person name="Fukao M."/>
            <person name="Oshima K."/>
            <person name="Morita H."/>
            <person name="Toh H."/>
            <person name="Suda W."/>
            <person name="Kim S.W."/>
            <person name="Suzuki S."/>
            <person name="Yakabe T."/>
            <person name="Hattori M."/>
            <person name="Yajima N."/>
        </authorList>
    </citation>
    <scope>NUCLEOTIDE SEQUENCE [LARGE SCALE GENOMIC DNA]</scope>
    <source>
        <strain evidence="3 4">KB290</strain>
    </source>
</reference>
<keyword evidence="2" id="KW-0446">Lipid-binding</keyword>
<dbReference type="Gene3D" id="3.40.50.10170">
    <property type="match status" value="1"/>
</dbReference>
<dbReference type="PATRIC" id="fig|1001583.3.peg.1138"/>
<comment type="function">
    <text evidence="1">May bind long-chain fatty acids, such as palmitate, and may play a role in lipid transport or fatty acid metabolism.</text>
</comment>
<protein>
    <submittedName>
        <fullName evidence="3">DegV domain-containing protein lmo2514</fullName>
    </submittedName>
</protein>
<dbReference type="GO" id="GO:0008289">
    <property type="term" value="F:lipid binding"/>
    <property type="evidence" value="ECO:0007669"/>
    <property type="project" value="UniProtKB-KW"/>
</dbReference>
<dbReference type="PROSITE" id="PS51482">
    <property type="entry name" value="DEGV"/>
    <property type="match status" value="1"/>
</dbReference>
<dbReference type="Proteomes" id="UP000012042">
    <property type="component" value="Chromosome"/>
</dbReference>
<dbReference type="HOGENOM" id="CLU_048251_3_1_9"/>
<accession>M5AD89</accession>
<name>M5AD89_LEVBR</name>
<dbReference type="Gene3D" id="3.30.1180.10">
    <property type="match status" value="1"/>
</dbReference>
<dbReference type="InterPro" id="IPR003797">
    <property type="entry name" value="DegV"/>
</dbReference>
<dbReference type="InterPro" id="IPR050270">
    <property type="entry name" value="DegV_domain_contain"/>
</dbReference>
<dbReference type="PANTHER" id="PTHR33434:SF2">
    <property type="entry name" value="FATTY ACID-BINDING PROTEIN TM_1468"/>
    <property type="match status" value="1"/>
</dbReference>
<organism evidence="3 4">
    <name type="scientific">Levilactobacillus brevis KB290</name>
    <dbReference type="NCBI Taxonomy" id="1001583"/>
    <lineage>
        <taxon>Bacteria</taxon>
        <taxon>Bacillati</taxon>
        <taxon>Bacillota</taxon>
        <taxon>Bacilli</taxon>
        <taxon>Lactobacillales</taxon>
        <taxon>Lactobacillaceae</taxon>
        <taxon>Levilactobacillus</taxon>
    </lineage>
</organism>
<dbReference type="KEGG" id="lbk:LVISKB_1153"/>
<evidence type="ECO:0000256" key="1">
    <source>
        <dbReference type="ARBA" id="ARBA00003238"/>
    </source>
</evidence>
<evidence type="ECO:0000313" key="4">
    <source>
        <dbReference type="Proteomes" id="UP000012042"/>
    </source>
</evidence>
<gene>
    <name evidence="3" type="ORF">LVISKB_1153</name>
</gene>
<dbReference type="SUPFAM" id="SSF82549">
    <property type="entry name" value="DAK1/DegV-like"/>
    <property type="match status" value="1"/>
</dbReference>
<dbReference type="PANTHER" id="PTHR33434">
    <property type="entry name" value="DEGV DOMAIN-CONTAINING PROTEIN DR_1986-RELATED"/>
    <property type="match status" value="1"/>
</dbReference>
<proteinExistence type="predicted"/>
<dbReference type="NCBIfam" id="TIGR00762">
    <property type="entry name" value="DegV"/>
    <property type="match status" value="1"/>
</dbReference>
<dbReference type="AlphaFoldDB" id="M5AD89"/>
<evidence type="ECO:0000313" key="3">
    <source>
        <dbReference type="EMBL" id="BAN06788.1"/>
    </source>
</evidence>
<dbReference type="InterPro" id="IPR043168">
    <property type="entry name" value="DegV_C"/>
</dbReference>
<dbReference type="Pfam" id="PF02645">
    <property type="entry name" value="DegV"/>
    <property type="match status" value="1"/>
</dbReference>
<dbReference type="EMBL" id="AP012167">
    <property type="protein sequence ID" value="BAN06788.1"/>
    <property type="molecule type" value="Genomic_DNA"/>
</dbReference>